<dbReference type="EMBL" id="CAJMWY010004074">
    <property type="protein sequence ID" value="CAE6517396.1"/>
    <property type="molecule type" value="Genomic_DNA"/>
</dbReference>
<organism evidence="2 3">
    <name type="scientific">Rhizoctonia solani</name>
    <dbReference type="NCBI Taxonomy" id="456999"/>
    <lineage>
        <taxon>Eukaryota</taxon>
        <taxon>Fungi</taxon>
        <taxon>Dikarya</taxon>
        <taxon>Basidiomycota</taxon>
        <taxon>Agaricomycotina</taxon>
        <taxon>Agaricomycetes</taxon>
        <taxon>Cantharellales</taxon>
        <taxon>Ceratobasidiaceae</taxon>
        <taxon>Rhizoctonia</taxon>
    </lineage>
</organism>
<gene>
    <name evidence="2" type="ORF">RDB_LOCUS149744</name>
</gene>
<protein>
    <submittedName>
        <fullName evidence="2">Uncharacterized protein</fullName>
    </submittedName>
</protein>
<evidence type="ECO:0000313" key="2">
    <source>
        <dbReference type="EMBL" id="CAE6517396.1"/>
    </source>
</evidence>
<evidence type="ECO:0000313" key="3">
    <source>
        <dbReference type="Proteomes" id="UP000663861"/>
    </source>
</evidence>
<accession>A0A8H3D6X9</accession>
<evidence type="ECO:0000256" key="1">
    <source>
        <dbReference type="SAM" id="MobiDB-lite"/>
    </source>
</evidence>
<comment type="caution">
    <text evidence="2">The sequence shown here is derived from an EMBL/GenBank/DDBJ whole genome shotgun (WGS) entry which is preliminary data.</text>
</comment>
<feature type="region of interest" description="Disordered" evidence="1">
    <location>
        <begin position="1308"/>
        <end position="1342"/>
    </location>
</feature>
<dbReference type="Proteomes" id="UP000663861">
    <property type="component" value="Unassembled WGS sequence"/>
</dbReference>
<feature type="region of interest" description="Disordered" evidence="1">
    <location>
        <begin position="1"/>
        <end position="33"/>
    </location>
</feature>
<sequence>MSEPVDSDNPTPGLNLPVMVSDHDDSSTLPSSKSYADWAASCPEVYLDFGESIGLARAKLCPFCGNPKRLGQGSNQSLIEHMKSRSCIAIQRKLESEIQDIPASEEMGHEPGPGTSNSNTQLLTPAPSFVLYNTYINPLACQGAEVKTSVPIWANYPWHLHDPSFNLPKPLLFTICSQNRTGDAIRIRSHFCVGVVPDLQYGSCNPCIEAADSREVKSIIKRAETETPVNGLNLKYYSHKQVCTLVEGLQETLKKYRLHGIEVNRKAARLLGKLTDHKQLMFALAEVDDIAVSRIVQVALRQGCGPNAIVERLKNAQEGLYRCEKYSEKQIDIALLSLRLGGPRLLYALHKSLSLPSISTVNRHAERAYMRPSIATPTKDEVMANIKSMCGHAKSVVPLTGLRGFSVLIDEIALEERIRYSTPEDALVGFARETISPEQVQNMTGRPISHLFALKRLLDSGECQLATEATVVAIAPFGPTNYTPMVIAMSGTCKTETVDGQLSLLKTVYQAYNESPHGAAALGPIWSFATDGDARRRLALYRLCMTHTLSPPSPLYLELYRLDLMNLACGENNVTHDGDFKHEEKRFASALRSSVGVAVNGTHIPASFVKHTLRLVPTLTPDRLESLFDNSDRQSVPKAHTLLKGIYDASQLPDIRKQPGLKSFVLLGELLHAFYAPHTTPSMSLSQQVVSLAKCAFMLFALYRLDGPRFITSQLYYDIQASIKNIIFCIAKTQLLDPMRPFYIIHTGDDCLENLFGIYRTTSTNRNPDLYQLSDRASNAQEVDNILAKYPNYDRKPYRLSVEGMSGVDHLNPASWTGDVCVANVNLWASWSAGRDKAAVALRQAGIKLNFDPKSLRDSAEGLTVDLMRPWGHYVGVNESIPTEEDPDPLASVPNTMPVDLDTGPAMHNNLADNSNPNPALDPIFDPLSHEDTELLLEEGLPALMPPGMSENEEIQTPIGAIKRGWVEMDSHWVHLESAARLVFGTESTEKSADRLCRVLALDYENGNWYWDHSYITSSNGLNNKRTSTINNKPLLVKFHAHTIELVNPNLVDRFGVPSWAFEHQDLMATIDLLWSKSSESLQNIPVHSGLVGFPYHCERVAGKQALIHHNASQALEDLPAEQCGACHVCGHLVPIKQYMRTHIAKHILMRKAGTGLPSQDNMLGHAPCGFCGRSGIPKCKTTLNRSKKSTTVKSGCQYFDKFSYKPAETSTVSSPCTNRPICCEFPGCSKTDPIWSYNMRDHILAVHGQDLYNRVLNEGQFMVSSEEIGYLQLDKPLVIPGRRMITLPSAPLHGIKRPIEDLAAIQTSSTSSEGHLQDFTHVDTETDPVASGSAPKRARGA</sequence>
<feature type="compositionally biased region" description="Basic and acidic residues" evidence="1">
    <location>
        <begin position="1316"/>
        <end position="1325"/>
    </location>
</feature>
<proteinExistence type="predicted"/>
<reference evidence="2" key="1">
    <citation type="submission" date="2021-01" db="EMBL/GenBank/DDBJ databases">
        <authorList>
            <person name="Kaushik A."/>
        </authorList>
    </citation>
    <scope>NUCLEOTIDE SEQUENCE</scope>
    <source>
        <strain evidence="2">AG4-RS23</strain>
    </source>
</reference>
<name>A0A8H3D6X9_9AGAM</name>